<accession>A0A643C5B1</accession>
<organism evidence="1 2">
    <name type="scientific">Balaenoptera physalus</name>
    <name type="common">Fin whale</name>
    <name type="synonym">Balaena physalus</name>
    <dbReference type="NCBI Taxonomy" id="9770"/>
    <lineage>
        <taxon>Eukaryota</taxon>
        <taxon>Metazoa</taxon>
        <taxon>Chordata</taxon>
        <taxon>Craniata</taxon>
        <taxon>Vertebrata</taxon>
        <taxon>Euteleostomi</taxon>
        <taxon>Mammalia</taxon>
        <taxon>Eutheria</taxon>
        <taxon>Laurasiatheria</taxon>
        <taxon>Artiodactyla</taxon>
        <taxon>Whippomorpha</taxon>
        <taxon>Cetacea</taxon>
        <taxon>Mysticeti</taxon>
        <taxon>Balaenopteridae</taxon>
        <taxon>Balaenoptera</taxon>
    </lineage>
</organism>
<dbReference type="OrthoDB" id="6080404at2759"/>
<keyword evidence="2" id="KW-1185">Reference proteome</keyword>
<gene>
    <name evidence="1" type="ORF">E2I00_017307</name>
</gene>
<dbReference type="EMBL" id="SGJD01002498">
    <property type="protein sequence ID" value="KAB0395421.1"/>
    <property type="molecule type" value="Genomic_DNA"/>
</dbReference>
<proteinExistence type="predicted"/>
<name>A0A643C5B1_BALPH</name>
<comment type="caution">
    <text evidence="1">The sequence shown here is derived from an EMBL/GenBank/DDBJ whole genome shotgun (WGS) entry which is preliminary data.</text>
</comment>
<reference evidence="1 2" key="1">
    <citation type="journal article" date="2019" name="PLoS ONE">
        <title>Genomic analyses reveal an absence of contemporary introgressive admixture between fin whales and blue whales, despite known hybrids.</title>
        <authorList>
            <person name="Westbury M.V."/>
            <person name="Petersen B."/>
            <person name="Lorenzen E.D."/>
        </authorList>
    </citation>
    <scope>NUCLEOTIDE SEQUENCE [LARGE SCALE GENOMIC DNA]</scope>
    <source>
        <strain evidence="1">FinWhale-01</strain>
    </source>
</reference>
<dbReference type="AlphaFoldDB" id="A0A643C5B1"/>
<protein>
    <submittedName>
        <fullName evidence="1">Uncharacterized protein</fullName>
    </submittedName>
</protein>
<evidence type="ECO:0000313" key="2">
    <source>
        <dbReference type="Proteomes" id="UP000437017"/>
    </source>
</evidence>
<evidence type="ECO:0000313" key="1">
    <source>
        <dbReference type="EMBL" id="KAB0395421.1"/>
    </source>
</evidence>
<dbReference type="Proteomes" id="UP000437017">
    <property type="component" value="Unassembled WGS sequence"/>
</dbReference>
<sequence length="72" mass="7404">MLLEKVPQVAGKTSGPLTSANKVTLASLGSGAMGLARMTCEVLDILSHCPGSVDRLTGVSSSQVDHEHLQTA</sequence>